<evidence type="ECO:0000313" key="2">
    <source>
        <dbReference type="EMBL" id="EER12017.1"/>
    </source>
</evidence>
<sequence>MVISTCPLDAVLLPFICMVPLVKYCRILSPTSFDFIPFLAKMLPFEKVEFFRRLFPPIFATFLLIANIFATNQEVRTGRLFEELVKSNMKLRDAMAYEKTRVDYTVKESPGPVCHFTESAESQPLDDGPEIDLGSVIMRIIAGLMMFGMVYSAYTSE</sequence>
<keyword evidence="1" id="KW-0812">Transmembrane</keyword>
<gene>
    <name evidence="2" type="ORF">Pmar_PMAR019120</name>
</gene>
<accession>C5KTX5</accession>
<dbReference type="GeneID" id="9060930"/>
<dbReference type="RefSeq" id="XP_002780222.1">
    <property type="nucleotide sequence ID" value="XM_002780176.1"/>
</dbReference>
<organism evidence="3">
    <name type="scientific">Perkinsus marinus (strain ATCC 50983 / TXsc)</name>
    <dbReference type="NCBI Taxonomy" id="423536"/>
    <lineage>
        <taxon>Eukaryota</taxon>
        <taxon>Sar</taxon>
        <taxon>Alveolata</taxon>
        <taxon>Perkinsozoa</taxon>
        <taxon>Perkinsea</taxon>
        <taxon>Perkinsida</taxon>
        <taxon>Perkinsidae</taxon>
        <taxon>Perkinsus</taxon>
    </lineage>
</organism>
<keyword evidence="3" id="KW-1185">Reference proteome</keyword>
<dbReference type="EMBL" id="GG676180">
    <property type="protein sequence ID" value="EER12017.1"/>
    <property type="molecule type" value="Genomic_DNA"/>
</dbReference>
<dbReference type="Proteomes" id="UP000007800">
    <property type="component" value="Unassembled WGS sequence"/>
</dbReference>
<dbReference type="InParanoid" id="C5KTX5"/>
<feature type="transmembrane region" description="Helical" evidence="1">
    <location>
        <begin position="12"/>
        <end position="29"/>
    </location>
</feature>
<evidence type="ECO:0000256" key="1">
    <source>
        <dbReference type="SAM" id="Phobius"/>
    </source>
</evidence>
<keyword evidence="1" id="KW-0472">Membrane</keyword>
<name>C5KTX5_PERM5</name>
<protein>
    <submittedName>
        <fullName evidence="2">Uncharacterized protein</fullName>
    </submittedName>
</protein>
<dbReference type="AlphaFoldDB" id="C5KTX5"/>
<proteinExistence type="predicted"/>
<feature type="transmembrane region" description="Helical" evidence="1">
    <location>
        <begin position="50"/>
        <end position="70"/>
    </location>
</feature>
<dbReference type="OMA" id="NIFATNQ"/>
<keyword evidence="1" id="KW-1133">Transmembrane helix</keyword>
<feature type="transmembrane region" description="Helical" evidence="1">
    <location>
        <begin position="136"/>
        <end position="154"/>
    </location>
</feature>
<dbReference type="OrthoDB" id="66964at2759"/>
<evidence type="ECO:0000313" key="3">
    <source>
        <dbReference type="Proteomes" id="UP000007800"/>
    </source>
</evidence>
<reference evidence="2 3" key="1">
    <citation type="submission" date="2008-07" db="EMBL/GenBank/DDBJ databases">
        <authorList>
            <person name="El-Sayed N."/>
            <person name="Caler E."/>
            <person name="Inman J."/>
            <person name="Amedeo P."/>
            <person name="Hass B."/>
            <person name="Wortman J."/>
        </authorList>
    </citation>
    <scope>NUCLEOTIDE SEQUENCE [LARGE SCALE GENOMIC DNA]</scope>
    <source>
        <strain evidence="3">ATCC 50983 / TXsc</strain>
    </source>
</reference>